<reference evidence="14" key="1">
    <citation type="submission" date="2020-08" db="EMBL/GenBank/DDBJ databases">
        <title>Genome public.</title>
        <authorList>
            <person name="Liu C."/>
            <person name="Sun Q."/>
        </authorList>
    </citation>
    <scope>NUCLEOTIDE SEQUENCE</scope>
    <source>
        <strain evidence="14">NSJ-23</strain>
    </source>
</reference>
<dbReference type="Pfam" id="PF19279">
    <property type="entry name" value="YegS_C"/>
    <property type="match status" value="1"/>
</dbReference>
<evidence type="ECO:0000256" key="7">
    <source>
        <dbReference type="ARBA" id="ARBA00022777"/>
    </source>
</evidence>
<keyword evidence="9" id="KW-0460">Magnesium</keyword>
<evidence type="ECO:0000256" key="1">
    <source>
        <dbReference type="ARBA" id="ARBA00001946"/>
    </source>
</evidence>
<evidence type="ECO:0000256" key="5">
    <source>
        <dbReference type="ARBA" id="ARBA00022723"/>
    </source>
</evidence>
<evidence type="ECO:0000256" key="11">
    <source>
        <dbReference type="ARBA" id="ARBA00023209"/>
    </source>
</evidence>
<dbReference type="GO" id="GO:0046872">
    <property type="term" value="F:metal ion binding"/>
    <property type="evidence" value="ECO:0007669"/>
    <property type="project" value="UniProtKB-KW"/>
</dbReference>
<sequence>MKEALLIYNPTSGKGQLPGSLSPVLDVFTKAGWLVTVYPTQCKGDAVRAAKELGPRFQRVVCAGGDGTLSETVTGLMELSAPPMLGYIPSGSTNDCATTLNLPRSPIKSAAVAAGEGEPFHIDIGKLNGQPFVYVAAFGAFTHVAYATPQDLKNTFGHLAYVVEGIASLPTISPYHLKVEYDGQVLEDDFYFGMVRNALSIGGIKLPQQDVELDDGLFEVDLVKKPVSLADVTDGFQTLFAQNPVGAGSRIHFQASQLTFSSDQPIPWTIDGEYGGDQLVNQVVNCRQALTVIRGK</sequence>
<evidence type="ECO:0000256" key="10">
    <source>
        <dbReference type="ARBA" id="ARBA00023098"/>
    </source>
</evidence>
<evidence type="ECO:0000256" key="12">
    <source>
        <dbReference type="ARBA" id="ARBA00023264"/>
    </source>
</evidence>
<comment type="cofactor">
    <cofactor evidence="1">
        <name>Mg(2+)</name>
        <dbReference type="ChEBI" id="CHEBI:18420"/>
    </cofactor>
</comment>
<keyword evidence="12" id="KW-1208">Phospholipid metabolism</keyword>
<comment type="similarity">
    <text evidence="2">Belongs to the diacylglycerol/lipid kinase family.</text>
</comment>
<keyword evidence="4" id="KW-0808">Transferase</keyword>
<gene>
    <name evidence="14" type="ORF">H8S11_07645</name>
</gene>
<dbReference type="EMBL" id="JACOPO010000004">
    <property type="protein sequence ID" value="MBC5722683.1"/>
    <property type="molecule type" value="Genomic_DNA"/>
</dbReference>
<dbReference type="InterPro" id="IPR005218">
    <property type="entry name" value="Diacylglycerol/lipid_kinase"/>
</dbReference>
<dbReference type="GO" id="GO:0008654">
    <property type="term" value="P:phospholipid biosynthetic process"/>
    <property type="evidence" value="ECO:0007669"/>
    <property type="project" value="UniProtKB-KW"/>
</dbReference>
<dbReference type="AlphaFoldDB" id="A0A8J6JA22"/>
<dbReference type="SMART" id="SM00046">
    <property type="entry name" value="DAGKc"/>
    <property type="match status" value="1"/>
</dbReference>
<dbReference type="PANTHER" id="PTHR12358">
    <property type="entry name" value="SPHINGOSINE KINASE"/>
    <property type="match status" value="1"/>
</dbReference>
<dbReference type="NCBIfam" id="TIGR00147">
    <property type="entry name" value="YegS/Rv2252/BmrU family lipid kinase"/>
    <property type="match status" value="1"/>
</dbReference>
<feature type="domain" description="DAGKc" evidence="13">
    <location>
        <begin position="1"/>
        <end position="131"/>
    </location>
</feature>
<evidence type="ECO:0000256" key="2">
    <source>
        <dbReference type="ARBA" id="ARBA00005983"/>
    </source>
</evidence>
<keyword evidence="5" id="KW-0479">Metal-binding</keyword>
<dbReference type="GO" id="GO:0005886">
    <property type="term" value="C:plasma membrane"/>
    <property type="evidence" value="ECO:0007669"/>
    <property type="project" value="TreeGrafter"/>
</dbReference>
<keyword evidence="6" id="KW-0547">Nucleotide-binding</keyword>
<proteinExistence type="inferred from homology"/>
<keyword evidence="11" id="KW-0594">Phospholipid biosynthesis</keyword>
<dbReference type="InterPro" id="IPR001206">
    <property type="entry name" value="Diacylglycerol_kinase_cat_dom"/>
</dbReference>
<dbReference type="Pfam" id="PF00781">
    <property type="entry name" value="DAGK_cat"/>
    <property type="match status" value="1"/>
</dbReference>
<evidence type="ECO:0000256" key="4">
    <source>
        <dbReference type="ARBA" id="ARBA00022679"/>
    </source>
</evidence>
<keyword evidence="7 14" id="KW-0418">Kinase</keyword>
<dbReference type="Gene3D" id="2.60.200.40">
    <property type="match status" value="1"/>
</dbReference>
<dbReference type="SUPFAM" id="SSF111331">
    <property type="entry name" value="NAD kinase/diacylglycerol kinase-like"/>
    <property type="match status" value="1"/>
</dbReference>
<keyword evidence="15" id="KW-1185">Reference proteome</keyword>
<name>A0A8J6JA22_9FIRM</name>
<accession>A0A8J6JA22</accession>
<dbReference type="InterPro" id="IPR017438">
    <property type="entry name" value="ATP-NAD_kinase_N"/>
</dbReference>
<dbReference type="InterPro" id="IPR045540">
    <property type="entry name" value="YegS/DAGK_C"/>
</dbReference>
<dbReference type="Gene3D" id="3.40.50.10330">
    <property type="entry name" value="Probable inorganic polyphosphate/atp-NAD kinase, domain 1"/>
    <property type="match status" value="1"/>
</dbReference>
<evidence type="ECO:0000256" key="6">
    <source>
        <dbReference type="ARBA" id="ARBA00022741"/>
    </source>
</evidence>
<evidence type="ECO:0000313" key="14">
    <source>
        <dbReference type="EMBL" id="MBC5722683.1"/>
    </source>
</evidence>
<keyword evidence="3" id="KW-0444">Lipid biosynthesis</keyword>
<comment type="caution">
    <text evidence="14">The sequence shown here is derived from an EMBL/GenBank/DDBJ whole genome shotgun (WGS) entry which is preliminary data.</text>
</comment>
<keyword evidence="8" id="KW-0067">ATP-binding</keyword>
<evidence type="ECO:0000256" key="9">
    <source>
        <dbReference type="ARBA" id="ARBA00022842"/>
    </source>
</evidence>
<evidence type="ECO:0000313" key="15">
    <source>
        <dbReference type="Proteomes" id="UP000628736"/>
    </source>
</evidence>
<keyword evidence="10" id="KW-0443">Lipid metabolism</keyword>
<evidence type="ECO:0000259" key="13">
    <source>
        <dbReference type="PROSITE" id="PS50146"/>
    </source>
</evidence>
<dbReference type="RefSeq" id="WP_147570711.1">
    <property type="nucleotide sequence ID" value="NZ_JACOPO010000004.1"/>
</dbReference>
<dbReference type="InterPro" id="IPR016064">
    <property type="entry name" value="NAD/diacylglycerol_kinase_sf"/>
</dbReference>
<dbReference type="Proteomes" id="UP000628736">
    <property type="component" value="Unassembled WGS sequence"/>
</dbReference>
<protein>
    <submittedName>
        <fullName evidence="14">YegS/Rv2252/BmrU family lipid kinase</fullName>
    </submittedName>
</protein>
<dbReference type="InterPro" id="IPR050187">
    <property type="entry name" value="Lipid_Phosphate_FormReg"/>
</dbReference>
<dbReference type="GO" id="GO:0004143">
    <property type="term" value="F:ATP-dependent diacylglycerol kinase activity"/>
    <property type="evidence" value="ECO:0007669"/>
    <property type="project" value="TreeGrafter"/>
</dbReference>
<dbReference type="PROSITE" id="PS50146">
    <property type="entry name" value="DAGK"/>
    <property type="match status" value="1"/>
</dbReference>
<evidence type="ECO:0000256" key="8">
    <source>
        <dbReference type="ARBA" id="ARBA00022840"/>
    </source>
</evidence>
<dbReference type="GO" id="GO:0005524">
    <property type="term" value="F:ATP binding"/>
    <property type="evidence" value="ECO:0007669"/>
    <property type="project" value="UniProtKB-KW"/>
</dbReference>
<evidence type="ECO:0000256" key="3">
    <source>
        <dbReference type="ARBA" id="ARBA00022516"/>
    </source>
</evidence>
<organism evidence="14 15">
    <name type="scientific">Flintibacter hominis</name>
    <dbReference type="NCBI Taxonomy" id="2763048"/>
    <lineage>
        <taxon>Bacteria</taxon>
        <taxon>Bacillati</taxon>
        <taxon>Bacillota</taxon>
        <taxon>Clostridia</taxon>
        <taxon>Eubacteriales</taxon>
        <taxon>Flintibacter</taxon>
    </lineage>
</organism>
<dbReference type="PANTHER" id="PTHR12358:SF106">
    <property type="entry name" value="LIPID KINASE YEGS"/>
    <property type="match status" value="1"/>
</dbReference>